<feature type="compositionally biased region" description="Polar residues" evidence="1">
    <location>
        <begin position="1"/>
        <end position="16"/>
    </location>
</feature>
<comment type="caution">
    <text evidence="2">The sequence shown here is derived from an EMBL/GenBank/DDBJ whole genome shotgun (WGS) entry which is preliminary data.</text>
</comment>
<accession>A0AAD9KGN5</accession>
<proteinExistence type="predicted"/>
<feature type="compositionally biased region" description="Basic and acidic residues" evidence="1">
    <location>
        <begin position="36"/>
        <end position="46"/>
    </location>
</feature>
<organism evidence="2 3">
    <name type="scientific">Ridgeia piscesae</name>
    <name type="common">Tubeworm</name>
    <dbReference type="NCBI Taxonomy" id="27915"/>
    <lineage>
        <taxon>Eukaryota</taxon>
        <taxon>Metazoa</taxon>
        <taxon>Spiralia</taxon>
        <taxon>Lophotrochozoa</taxon>
        <taxon>Annelida</taxon>
        <taxon>Polychaeta</taxon>
        <taxon>Sedentaria</taxon>
        <taxon>Canalipalpata</taxon>
        <taxon>Sabellida</taxon>
        <taxon>Siboglinidae</taxon>
        <taxon>Ridgeia</taxon>
    </lineage>
</organism>
<sequence length="228" mass="24777">MAQVSPITSTESNSGRLANGGVHYKRGGGDNSTDTGGREKASRRDMPSAFGLVESEERRDLSGAHGALEPLGGSGVGGPTSFANTHRLRHTPTTTDFQPPYFPPPYVPQQPVDFPHPHAHVNPDPYLALNHYSTPHHQQYVTPTERHHILANDALQRSFANAYDSRRSEYAPVSRPDVLMPPRGPHDLPHESPYLGMPGSGITGIEDAHVSLVSFSLVLSFCVVCLMK</sequence>
<evidence type="ECO:0000256" key="1">
    <source>
        <dbReference type="SAM" id="MobiDB-lite"/>
    </source>
</evidence>
<dbReference type="AlphaFoldDB" id="A0AAD9KGN5"/>
<reference evidence="2" key="1">
    <citation type="journal article" date="2023" name="Mol. Biol. Evol.">
        <title>Third-Generation Sequencing Reveals the Adaptive Role of the Epigenome in Three Deep-Sea Polychaetes.</title>
        <authorList>
            <person name="Perez M."/>
            <person name="Aroh O."/>
            <person name="Sun Y."/>
            <person name="Lan Y."/>
            <person name="Juniper S.K."/>
            <person name="Young C.R."/>
            <person name="Angers B."/>
            <person name="Qian P.Y."/>
        </authorList>
    </citation>
    <scope>NUCLEOTIDE SEQUENCE</scope>
    <source>
        <strain evidence="2">R07B-5</strain>
    </source>
</reference>
<dbReference type="EMBL" id="JAODUO010001082">
    <property type="protein sequence ID" value="KAK2171288.1"/>
    <property type="molecule type" value="Genomic_DNA"/>
</dbReference>
<dbReference type="Proteomes" id="UP001209878">
    <property type="component" value="Unassembled WGS sequence"/>
</dbReference>
<feature type="region of interest" description="Disordered" evidence="1">
    <location>
        <begin position="1"/>
        <end position="76"/>
    </location>
</feature>
<gene>
    <name evidence="2" type="ORF">NP493_1081g00001</name>
</gene>
<evidence type="ECO:0000313" key="2">
    <source>
        <dbReference type="EMBL" id="KAK2171288.1"/>
    </source>
</evidence>
<keyword evidence="3" id="KW-1185">Reference proteome</keyword>
<evidence type="ECO:0000313" key="3">
    <source>
        <dbReference type="Proteomes" id="UP001209878"/>
    </source>
</evidence>
<name>A0AAD9KGN5_RIDPI</name>
<protein>
    <submittedName>
        <fullName evidence="2">Uncharacterized protein</fullName>
    </submittedName>
</protein>